<proteinExistence type="predicted"/>
<organism evidence="2 3">
    <name type="scientific">Paraburkholderia madseniana</name>
    <dbReference type="NCBI Taxonomy" id="2599607"/>
    <lineage>
        <taxon>Bacteria</taxon>
        <taxon>Pseudomonadati</taxon>
        <taxon>Pseudomonadota</taxon>
        <taxon>Betaproteobacteria</taxon>
        <taxon>Burkholderiales</taxon>
        <taxon>Burkholderiaceae</taxon>
        <taxon>Paraburkholderia</taxon>
    </lineage>
</organism>
<protein>
    <submittedName>
        <fullName evidence="2">Uncharacterized protein</fullName>
    </submittedName>
</protein>
<reference evidence="2 3" key="1">
    <citation type="journal article" date="2020" name="Int. J. Syst. Evol. Microbiol.">
        <title>Paraburkholderia madseniana sp. nov., a phenolic acid-degrading bacterium isolated from acidic forest soil.</title>
        <authorList>
            <person name="Wilhelm R.C."/>
            <person name="Murphy S.J.L."/>
            <person name="Feriancek N.M."/>
            <person name="Karasz D.C."/>
            <person name="DeRito C.M."/>
            <person name="Newman J.D."/>
            <person name="Buckley D.H."/>
        </authorList>
    </citation>
    <scope>NUCLEOTIDE SEQUENCE [LARGE SCALE GENOMIC DNA]</scope>
    <source>
        <strain evidence="2 3">RP11</strain>
    </source>
</reference>
<name>A0A6N6W1I3_9BURK</name>
<feature type="compositionally biased region" description="Low complexity" evidence="1">
    <location>
        <begin position="81"/>
        <end position="98"/>
    </location>
</feature>
<evidence type="ECO:0000256" key="1">
    <source>
        <dbReference type="SAM" id="MobiDB-lite"/>
    </source>
</evidence>
<evidence type="ECO:0000313" key="2">
    <source>
        <dbReference type="EMBL" id="KAE8753698.1"/>
    </source>
</evidence>
<feature type="region of interest" description="Disordered" evidence="1">
    <location>
        <begin position="29"/>
        <end position="127"/>
    </location>
</feature>
<gene>
    <name evidence="2" type="ORF">FSO04_43690</name>
</gene>
<comment type="caution">
    <text evidence="2">The sequence shown here is derived from an EMBL/GenBank/DDBJ whole genome shotgun (WGS) entry which is preliminary data.</text>
</comment>
<evidence type="ECO:0000313" key="3">
    <source>
        <dbReference type="Proteomes" id="UP000463700"/>
    </source>
</evidence>
<feature type="compositionally biased region" description="Polar residues" evidence="1">
    <location>
        <begin position="190"/>
        <end position="213"/>
    </location>
</feature>
<feature type="compositionally biased region" description="Low complexity" evidence="1">
    <location>
        <begin position="112"/>
        <end position="122"/>
    </location>
</feature>
<dbReference type="Proteomes" id="UP000463700">
    <property type="component" value="Unassembled WGS sequence"/>
</dbReference>
<sequence>MKSSHLLRSLVCGAPDVDEAVSASAPARSAAAVPARGQHGRHAVSIATEPRPEPTGSRTLMRGARAALGNAKSKAKKVFTSRGSDGASSSAAPPSRGSEAVRGSTPPDAHAQHAQASGAGPSRTPEQLDADHEHLLKIKAGLDAARGIVHEKKSRGFLACFGKIASSSRRAGRATPNAAALAGSEEPHQSVRTPVREQTQADSSEISGGSRRTTLGEFLNGPLHTSPDVSEHGPLHASPDVSQHVLPDVSPYAPPDFSLPVSLHVSPYATPPVSPQVSPWSSPPGTPRVSSDHPLLNTSPTESPRASLDGASEDAPSAVEEAVAELQELQTQLRAEEPPEAREESEQIAALIQGETPPTPLTPVAQQVEAVLQEAAQAVRPDPLIVAPPDDASAGHDLTDTFHDAVDTLYDASVEHDAAETFYDASAEQEVADTPHDAIADRARHPDHVALDVRPDHLALDVRPDHIAINIPATAEPVSVPHDPGRVMQTVASVGHFLRGITENKYENAAAGWGANIANAALREGSIVATSTALREVVGYLAERGLQYVDDHARGIASAGILAGVAGLNLAALVRETYNGTATKRSVTAHAFNLAAIGTAGMLSYGNSSLGGVLPLLIKGVFAYAAPRDVANLFVKLDSNREQLAPGATHSNMAANWADTIVYATNQYVTNTLQGTGASHSGTSSAGQAQSLRDLIPHVLAFAGANAAGETADGFSYPALTAFFDRGGLASRQSVGQGLAGVRDLRISASVAKPTMADAVNKLLGPFTARTTLFAVLYAVSGALGSIKPTKHLSEKGVNDVTNMVLSLLSGLLTVPYVASLDTQPAPAQHPEERDLEAALPRDADVLAQQRRLYV</sequence>
<dbReference type="AlphaFoldDB" id="A0A6N6W1I3"/>
<feature type="region of interest" description="Disordered" evidence="1">
    <location>
        <begin position="272"/>
        <end position="317"/>
    </location>
</feature>
<feature type="region of interest" description="Disordered" evidence="1">
    <location>
        <begin position="168"/>
        <end position="249"/>
    </location>
</feature>
<dbReference type="EMBL" id="VOSW01000178">
    <property type="protein sequence ID" value="KAE8753698.1"/>
    <property type="molecule type" value="Genomic_DNA"/>
</dbReference>
<dbReference type="RefSeq" id="WP_154567543.1">
    <property type="nucleotide sequence ID" value="NZ_VOSW01000178.1"/>
</dbReference>
<accession>A0A6N6W1I3</accession>